<organism evidence="2 3">
    <name type="scientific">Phanerochaete sordida</name>
    <dbReference type="NCBI Taxonomy" id="48140"/>
    <lineage>
        <taxon>Eukaryota</taxon>
        <taxon>Fungi</taxon>
        <taxon>Dikarya</taxon>
        <taxon>Basidiomycota</taxon>
        <taxon>Agaricomycotina</taxon>
        <taxon>Agaricomycetes</taxon>
        <taxon>Polyporales</taxon>
        <taxon>Phanerochaetaceae</taxon>
        <taxon>Phanerochaete</taxon>
    </lineage>
</organism>
<evidence type="ECO:0000313" key="3">
    <source>
        <dbReference type="Proteomes" id="UP000703269"/>
    </source>
</evidence>
<feature type="compositionally biased region" description="Polar residues" evidence="1">
    <location>
        <begin position="115"/>
        <end position="127"/>
    </location>
</feature>
<dbReference type="EMBL" id="BPQB01000040">
    <property type="protein sequence ID" value="GJE94504.1"/>
    <property type="molecule type" value="Genomic_DNA"/>
</dbReference>
<dbReference type="Proteomes" id="UP000703269">
    <property type="component" value="Unassembled WGS sequence"/>
</dbReference>
<protein>
    <submittedName>
        <fullName evidence="2">Uncharacterized protein</fullName>
    </submittedName>
</protein>
<dbReference type="OrthoDB" id="2576311at2759"/>
<reference evidence="2 3" key="1">
    <citation type="submission" date="2021-08" db="EMBL/GenBank/DDBJ databases">
        <title>Draft Genome Sequence of Phanerochaete sordida strain YK-624.</title>
        <authorList>
            <person name="Mori T."/>
            <person name="Dohra H."/>
            <person name="Suzuki T."/>
            <person name="Kawagishi H."/>
            <person name="Hirai H."/>
        </authorList>
    </citation>
    <scope>NUCLEOTIDE SEQUENCE [LARGE SCALE GENOMIC DNA]</scope>
    <source>
        <strain evidence="2 3">YK-624</strain>
    </source>
</reference>
<gene>
    <name evidence="2" type="ORF">PsYK624_106740</name>
</gene>
<accession>A0A9P3GJ38</accession>
<dbReference type="AlphaFoldDB" id="A0A9P3GJ38"/>
<sequence>MSFYRSLHVGAKHKTRRPLRSLDRIISAQSAPVNCSATFDWAKNSLGQNICFIAAYLRASCLHNSTAFTLGPPQSARGTMGRPPILMHVLVAWYITIASAPARCAKESKYCPGSPQSPIAPQATSRTQDTRCPRLQA</sequence>
<evidence type="ECO:0000313" key="2">
    <source>
        <dbReference type="EMBL" id="GJE94504.1"/>
    </source>
</evidence>
<feature type="compositionally biased region" description="Basic and acidic residues" evidence="1">
    <location>
        <begin position="128"/>
        <end position="137"/>
    </location>
</feature>
<evidence type="ECO:0000256" key="1">
    <source>
        <dbReference type="SAM" id="MobiDB-lite"/>
    </source>
</evidence>
<keyword evidence="3" id="KW-1185">Reference proteome</keyword>
<comment type="caution">
    <text evidence="2">The sequence shown here is derived from an EMBL/GenBank/DDBJ whole genome shotgun (WGS) entry which is preliminary data.</text>
</comment>
<proteinExistence type="predicted"/>
<feature type="region of interest" description="Disordered" evidence="1">
    <location>
        <begin position="115"/>
        <end position="137"/>
    </location>
</feature>
<name>A0A9P3GJ38_9APHY</name>